<dbReference type="SUPFAM" id="SSF52540">
    <property type="entry name" value="P-loop containing nucleoside triphosphate hydrolases"/>
    <property type="match status" value="2"/>
</dbReference>
<evidence type="ECO:0000256" key="10">
    <source>
        <dbReference type="SAM" id="MobiDB-lite"/>
    </source>
</evidence>
<evidence type="ECO:0000256" key="4">
    <source>
        <dbReference type="ARBA" id="ARBA00022840"/>
    </source>
</evidence>
<comment type="similarity">
    <text evidence="2 9">Belongs to the MCM family.</text>
</comment>
<organism evidence="12 13">
    <name type="scientific">Clunio marinus</name>
    <dbReference type="NCBI Taxonomy" id="568069"/>
    <lineage>
        <taxon>Eukaryota</taxon>
        <taxon>Metazoa</taxon>
        <taxon>Ecdysozoa</taxon>
        <taxon>Arthropoda</taxon>
        <taxon>Hexapoda</taxon>
        <taxon>Insecta</taxon>
        <taxon>Pterygota</taxon>
        <taxon>Neoptera</taxon>
        <taxon>Endopterygota</taxon>
        <taxon>Diptera</taxon>
        <taxon>Nematocera</taxon>
        <taxon>Chironomoidea</taxon>
        <taxon>Chironomidae</taxon>
        <taxon>Clunio</taxon>
    </lineage>
</organism>
<dbReference type="PANTHER" id="PTHR11630:SF47">
    <property type="entry name" value="DNA HELICASE MCM8"/>
    <property type="match status" value="1"/>
</dbReference>
<keyword evidence="3 9" id="KW-0547">Nucleotide-binding</keyword>
<dbReference type="InterPro" id="IPR058767">
    <property type="entry name" value="MCM8_N"/>
</dbReference>
<dbReference type="InterPro" id="IPR012340">
    <property type="entry name" value="NA-bd_OB-fold"/>
</dbReference>
<dbReference type="InterPro" id="IPR041562">
    <property type="entry name" value="MCM_lid"/>
</dbReference>
<dbReference type="GO" id="GO:0005524">
    <property type="term" value="F:ATP binding"/>
    <property type="evidence" value="ECO:0007669"/>
    <property type="project" value="UniProtKB-KW"/>
</dbReference>
<evidence type="ECO:0000259" key="11">
    <source>
        <dbReference type="PROSITE" id="PS50051"/>
    </source>
</evidence>
<dbReference type="Pfam" id="PF17855">
    <property type="entry name" value="MCM_lid"/>
    <property type="match status" value="2"/>
</dbReference>
<evidence type="ECO:0000313" key="13">
    <source>
        <dbReference type="Proteomes" id="UP000183832"/>
    </source>
</evidence>
<gene>
    <name evidence="12" type="primary">putative DNA helicase MCM8</name>
    <name evidence="12" type="ORF">CLUMA_CG012213</name>
</gene>
<dbReference type="PANTHER" id="PTHR11630">
    <property type="entry name" value="DNA REPLICATION LICENSING FACTOR MCM FAMILY MEMBER"/>
    <property type="match status" value="1"/>
</dbReference>
<dbReference type="CDD" id="cd22247">
    <property type="entry name" value="MCM8_WHD"/>
    <property type="match status" value="1"/>
</dbReference>
<keyword evidence="4 9" id="KW-0067">ATP-binding</keyword>
<dbReference type="Pfam" id="PF26065">
    <property type="entry name" value="MCM8_N"/>
    <property type="match status" value="2"/>
</dbReference>
<dbReference type="Proteomes" id="UP000183832">
    <property type="component" value="Unassembled WGS sequence"/>
</dbReference>
<dbReference type="PROSITE" id="PS50051">
    <property type="entry name" value="MCM_2"/>
    <property type="match status" value="2"/>
</dbReference>
<keyword evidence="13" id="KW-1185">Reference proteome</keyword>
<evidence type="ECO:0000256" key="6">
    <source>
        <dbReference type="ARBA" id="ARBA00023242"/>
    </source>
</evidence>
<dbReference type="Gene3D" id="2.40.50.140">
    <property type="entry name" value="Nucleic acid-binding proteins"/>
    <property type="match status" value="2"/>
</dbReference>
<evidence type="ECO:0000256" key="7">
    <source>
        <dbReference type="ARBA" id="ARBA00041084"/>
    </source>
</evidence>
<name>A0A1J1IEX6_9DIPT</name>
<evidence type="ECO:0000256" key="9">
    <source>
        <dbReference type="RuleBase" id="RU004070"/>
    </source>
</evidence>
<dbReference type="GO" id="GO:0005634">
    <property type="term" value="C:nucleus"/>
    <property type="evidence" value="ECO:0007669"/>
    <property type="project" value="UniProtKB-SubCell"/>
</dbReference>
<feature type="domain" description="MCM C-terminal AAA(+) ATPase" evidence="11">
    <location>
        <begin position="1094"/>
        <end position="1290"/>
    </location>
</feature>
<dbReference type="SUPFAM" id="SSF50249">
    <property type="entry name" value="Nucleic acid-binding proteins"/>
    <property type="match status" value="2"/>
</dbReference>
<proteinExistence type="inferred from homology"/>
<protein>
    <recommendedName>
        <fullName evidence="7">DNA helicase MCM8</fullName>
    </recommendedName>
    <alternativeName>
        <fullName evidence="8">Minichromosome maintenance 8</fullName>
    </alternativeName>
</protein>
<feature type="domain" description="MCM C-terminal AAA(+) ATPase" evidence="11">
    <location>
        <begin position="369"/>
        <end position="565"/>
    </location>
</feature>
<dbReference type="EMBL" id="CVRI01000048">
    <property type="protein sequence ID" value="CRK98823.1"/>
    <property type="molecule type" value="Genomic_DNA"/>
</dbReference>
<feature type="non-terminal residue" evidence="12">
    <location>
        <position position="1513"/>
    </location>
</feature>
<dbReference type="InterPro" id="IPR001208">
    <property type="entry name" value="MCM_dom"/>
</dbReference>
<evidence type="ECO:0000256" key="2">
    <source>
        <dbReference type="ARBA" id="ARBA00008010"/>
    </source>
</evidence>
<dbReference type="Gene3D" id="2.20.28.10">
    <property type="match status" value="2"/>
</dbReference>
<dbReference type="GO" id="GO:0003697">
    <property type="term" value="F:single-stranded DNA binding"/>
    <property type="evidence" value="ECO:0007669"/>
    <property type="project" value="TreeGrafter"/>
</dbReference>
<dbReference type="Gene3D" id="3.40.50.300">
    <property type="entry name" value="P-loop containing nucleotide triphosphate hydrolases"/>
    <property type="match status" value="2"/>
</dbReference>
<evidence type="ECO:0000256" key="1">
    <source>
        <dbReference type="ARBA" id="ARBA00004123"/>
    </source>
</evidence>
<evidence type="ECO:0000256" key="5">
    <source>
        <dbReference type="ARBA" id="ARBA00023125"/>
    </source>
</evidence>
<dbReference type="Pfam" id="PF25051">
    <property type="entry name" value="WHD_MCM8"/>
    <property type="match status" value="1"/>
</dbReference>
<dbReference type="SMART" id="SM00350">
    <property type="entry name" value="MCM"/>
    <property type="match status" value="2"/>
</dbReference>
<dbReference type="Pfam" id="PF17207">
    <property type="entry name" value="MCM_OB"/>
    <property type="match status" value="2"/>
</dbReference>
<dbReference type="GO" id="GO:0006310">
    <property type="term" value="P:DNA recombination"/>
    <property type="evidence" value="ECO:0007669"/>
    <property type="project" value="UniProtKB-ARBA"/>
</dbReference>
<dbReference type="STRING" id="568069.A0A1J1IEX6"/>
<keyword evidence="6" id="KW-0539">Nucleus</keyword>
<reference evidence="12 13" key="1">
    <citation type="submission" date="2015-04" db="EMBL/GenBank/DDBJ databases">
        <authorList>
            <person name="Syromyatnikov M.Y."/>
            <person name="Popov V.N."/>
        </authorList>
    </citation>
    <scope>NUCLEOTIDE SEQUENCE [LARGE SCALE GENOMIC DNA]</scope>
</reference>
<evidence type="ECO:0000313" key="12">
    <source>
        <dbReference type="EMBL" id="CRK98823.1"/>
    </source>
</evidence>
<dbReference type="InterPro" id="IPR033762">
    <property type="entry name" value="MCM_OB"/>
</dbReference>
<dbReference type="InterPro" id="IPR031327">
    <property type="entry name" value="MCM"/>
</dbReference>
<dbReference type="Pfam" id="PF00493">
    <property type="entry name" value="MCM"/>
    <property type="match status" value="2"/>
</dbReference>
<sequence length="1513" mass="170690">MKRGGFNKWNPWKAKSSGGFQQPKDKPLYYITNDNKNNSDSASVNIDKDSSHLTFSTDLESGWFAGWKLYFPEKSFKKSVDLVQRIRAMEKHFATFSHWYDTTEISQNCELFLNLQNIEEDETLFIEWSNFFDELRTKTTQTLACVSLAMHNIILNNIKETSQTNEISQHKKIFTRPVGFEPKINLNKALETYNELITVSGTVIRVEPFELATKMICFRCKMCNAELVVKQTRQSSQDVNPSSCHKGCPARGNFVKQLSSPFTSYYPKQMIKIQESLTEDSEKILRTLDVELIQTFVNTVVVGSIVTVTGVIKHGFGKSQQFLEKGEAKSFKPYLKCFSMEGKRQSKIRDEMTPKDLEFIQMMKAEPSPFRMLVHSLCPTIYGREEIKAGLVLALLSGRDLVTKRRSESHVLLVGNPGTGKSKLLQSCTEASSKGIYVNGPTSTGVGLTASVGTKGDIEAGALVLADGGACCIDEFDKMSAHSHILLESMEQQTISIQKTGIYANLPSRVVIIAAANPVSSFYDDSKTLKENVKISAPIMSRFDLILPLRNHGREIDEQFLAHVTKGHDFSNTSKNSFFSPTTSAKCKRENRNNLNWLKKESNEDVDVLPSQMLRLYIAYARDNFHPKLSNEAINEIRSFYIILKKSSVGVDVQPISNRQLEALMRLTLSRARADLVTEATRDHALDVINLFKFSMTDVFDNDDPSETIGSSLPKKRQNINVSKMKRGGFNKWNPWKARSSGGFQQPKDKPLYSITNDIKNNSDSDSVNIYDKDSSHLTFSTDLESGCFAGWKLYFPEKSFKKSVDLVQRIRAMETHFATFSHWYDTTEISQNCELFLNLQNIEEDETLFIEWSNFFDELRTKTTQTLACVSLAMHNIILNNSKETSQTSEISKHQKIFTRPVGFEPKINLSKALETYNELITVSGTVIRVEPFELATKMICFRCKMCNAELVVKQTRQSSQDVNPSSCHKGCPARGNFVEKLSSPFTLYYAKQMIKIQESLTEDSEKILRTLDVELIQTFVNTVVVGSIVTVTGVIKHGFGKSQQFLEKGEAKSFKPYLKCFSMEGKLQSKIRDEMTPKDLEFIQMMKAEPSPFRMLVHSLCPTIYGREEIKAGLVLALLSGRDLVTKRRSESHILLVGNPGTGKSKLLESCTEVSSKGIYVNGPTSTGVGLTASVGTKGETEAGALLLADGGACCIDEFDKMSAHSHILLESMEQQIISISKSGIYANLPSRVVIIAAANPVSSFYNDSKTLKENVRISAPMMSRFDLILPLRNHGREIDEQFLAHATKGHNLSNTSKNSFFSPTTSTKCKRENRNNLNWLKKESNEDVDVLPSQMLRLYIAYARDNFHPKLSNEAINEIKSFYLNLKKLIVGVDVQPISNRQLEALMRLTLSRARADLVNEATRDHALDVINLFRFSMTDVFDNDDPSETIGSSLPKKRQNMNVSSWSKPKQMKAFYEHLQTEKESQDRDIFTSSELKSMAKEIGVKDFDDIVYQLNNMAYILQKPNGWK</sequence>
<accession>A0A1J1IEX6</accession>
<evidence type="ECO:0000256" key="3">
    <source>
        <dbReference type="ARBA" id="ARBA00022741"/>
    </source>
</evidence>
<dbReference type="InterPro" id="IPR056875">
    <property type="entry name" value="MCM8/REC_WHD"/>
</dbReference>
<comment type="subcellular location">
    <subcellularLocation>
        <location evidence="1">Nucleus</location>
    </subcellularLocation>
</comment>
<dbReference type="SMART" id="SM00382">
    <property type="entry name" value="AAA"/>
    <property type="match status" value="2"/>
</dbReference>
<dbReference type="GO" id="GO:0042555">
    <property type="term" value="C:MCM complex"/>
    <property type="evidence" value="ECO:0007669"/>
    <property type="project" value="TreeGrafter"/>
</dbReference>
<keyword evidence="5 9" id="KW-0238">DNA-binding</keyword>
<feature type="region of interest" description="Disordered" evidence="10">
    <location>
        <begin position="1"/>
        <end position="25"/>
    </location>
</feature>
<dbReference type="InterPro" id="IPR027417">
    <property type="entry name" value="P-loop_NTPase"/>
</dbReference>
<dbReference type="GO" id="GO:0017116">
    <property type="term" value="F:single-stranded DNA helicase activity"/>
    <property type="evidence" value="ECO:0007669"/>
    <property type="project" value="TreeGrafter"/>
</dbReference>
<dbReference type="OrthoDB" id="422555at2759"/>
<dbReference type="InterPro" id="IPR003593">
    <property type="entry name" value="AAA+_ATPase"/>
</dbReference>
<dbReference type="PRINTS" id="PR01657">
    <property type="entry name" value="MCMFAMILY"/>
</dbReference>
<evidence type="ECO:0000256" key="8">
    <source>
        <dbReference type="ARBA" id="ARBA00042306"/>
    </source>
</evidence>